<evidence type="ECO:0000259" key="3">
    <source>
        <dbReference type="Pfam" id="PF04412"/>
    </source>
</evidence>
<reference evidence="4 5" key="1">
    <citation type="submission" date="2018-07" db="EMBL/GenBank/DDBJ databases">
        <title>Genomic Encyclopedia of Type Strains, Phase IV (KMG-IV): sequencing the most valuable type-strain genomes for metagenomic binning, comparative biology and taxonomic classification.</title>
        <authorList>
            <person name="Goeker M."/>
        </authorList>
    </citation>
    <scope>NUCLEOTIDE SEQUENCE [LARGE SCALE GENOMIC DNA]</scope>
    <source>
        <strain evidence="4 5">DSM 27016</strain>
    </source>
</reference>
<feature type="domain" description="Phosphomevalonate dehydratase large subunit-like" evidence="3">
    <location>
        <begin position="1"/>
        <end position="407"/>
    </location>
</feature>
<dbReference type="EMBL" id="QPJT01000028">
    <property type="protein sequence ID" value="RCX10517.1"/>
    <property type="molecule type" value="Genomic_DNA"/>
</dbReference>
<dbReference type="AlphaFoldDB" id="A0A369AQL6"/>
<dbReference type="PANTHER" id="PTHR36577">
    <property type="entry name" value="DUF521 DOMAIN PROTEIN (AFU_ORTHOLOGUE AFUA_6G00490)"/>
    <property type="match status" value="1"/>
</dbReference>
<protein>
    <submittedName>
        <fullName evidence="4">Putative aconitase subunit 1</fullName>
    </submittedName>
</protein>
<keyword evidence="2" id="KW-0456">Lyase</keyword>
<keyword evidence="5" id="KW-1185">Reference proteome</keyword>
<evidence type="ECO:0000313" key="4">
    <source>
        <dbReference type="EMBL" id="RCX10517.1"/>
    </source>
</evidence>
<dbReference type="InterPro" id="IPR007506">
    <property type="entry name" value="PMDh-L-like_dom"/>
</dbReference>
<evidence type="ECO:0000256" key="1">
    <source>
        <dbReference type="ARBA" id="ARBA00023004"/>
    </source>
</evidence>
<evidence type="ECO:0000313" key="5">
    <source>
        <dbReference type="Proteomes" id="UP000253034"/>
    </source>
</evidence>
<accession>A0A369AQL6</accession>
<organism evidence="4 5">
    <name type="scientific">Anaerobacterium chartisolvens</name>
    <dbReference type="NCBI Taxonomy" id="1297424"/>
    <lineage>
        <taxon>Bacteria</taxon>
        <taxon>Bacillati</taxon>
        <taxon>Bacillota</taxon>
        <taxon>Clostridia</taxon>
        <taxon>Eubacteriales</taxon>
        <taxon>Oscillospiraceae</taxon>
        <taxon>Anaerobacterium</taxon>
    </lineage>
</organism>
<comment type="caution">
    <text evidence="4">The sequence shown here is derived from an EMBL/GenBank/DDBJ whole genome shotgun (WGS) entry which is preliminary data.</text>
</comment>
<name>A0A369AQL6_9FIRM</name>
<keyword evidence="1" id="KW-0408">Iron</keyword>
<evidence type="ECO:0000256" key="2">
    <source>
        <dbReference type="ARBA" id="ARBA00023239"/>
    </source>
</evidence>
<dbReference type="GO" id="GO:0016829">
    <property type="term" value="F:lyase activity"/>
    <property type="evidence" value="ECO:0007669"/>
    <property type="project" value="UniProtKB-KW"/>
</dbReference>
<dbReference type="PANTHER" id="PTHR36577:SF3">
    <property type="entry name" value="DUF521 DOMAIN PROTEIN (AFU_ORTHOLOGUE AFUA_6G00490)"/>
    <property type="match status" value="1"/>
</dbReference>
<sequence length="421" mass="46219">MELTDEERALLKGEKGQALRKAMESVVVYGEAFGAKRLLPVNGPVHVVTSFGIPILEPVFDMMDELIAEGLAAKQPFTVNPRPIDYANVRCGILQKLAFKVMYGRQKEYEKQLERVGLKSNKSFTCTCYLPEVGNTPQKGDVLAWAESSAVVYANSVIGARTNRNSGVIELLSGIIGRTPEFGLLTDEGRRAKWLIEVKTQSLPNPQVLGGAIGMAVMEDVPYITGLDSFLGEGMNEDTQGYLKDMGAASASNGAVGLYHVDKITPEAAEQGRSLLAEGYKTYVVDDSALERVLNSYPVMWKNENARPKLCFIGCPHLSLSQIYGWTDKLCRCVEGKGKRKLSVRTVLSAAPEVIEKFKGDGPYYKRLASTGASLTSICPLMYMNNPLCSKQAVITNSNKLRTYTTARFFTDEKILQIITA</sequence>
<gene>
    <name evidence="4" type="ORF">DFR58_12816</name>
</gene>
<proteinExistence type="predicted"/>
<dbReference type="Proteomes" id="UP000253034">
    <property type="component" value="Unassembled WGS sequence"/>
</dbReference>
<dbReference type="Pfam" id="PF04412">
    <property type="entry name" value="AcnX"/>
    <property type="match status" value="1"/>
</dbReference>